<dbReference type="Proteomes" id="UP000479190">
    <property type="component" value="Unassembled WGS sequence"/>
</dbReference>
<gene>
    <name evidence="2" type="ORF">TBRA_LOCUS16175</name>
</gene>
<protein>
    <submittedName>
        <fullName evidence="2">Uncharacterized protein</fullName>
    </submittedName>
</protein>
<dbReference type="AlphaFoldDB" id="A0A6H5J7M5"/>
<proteinExistence type="predicted"/>
<name>A0A6H5J7M5_9HYME</name>
<evidence type="ECO:0000256" key="1">
    <source>
        <dbReference type="SAM" id="MobiDB-lite"/>
    </source>
</evidence>
<reference evidence="2 3" key="1">
    <citation type="submission" date="2020-02" db="EMBL/GenBank/DDBJ databases">
        <authorList>
            <person name="Ferguson B K."/>
        </authorList>
    </citation>
    <scope>NUCLEOTIDE SEQUENCE [LARGE SCALE GENOMIC DNA]</scope>
</reference>
<evidence type="ECO:0000313" key="3">
    <source>
        <dbReference type="Proteomes" id="UP000479190"/>
    </source>
</evidence>
<evidence type="ECO:0000313" key="2">
    <source>
        <dbReference type="EMBL" id="CAB0044587.1"/>
    </source>
</evidence>
<feature type="region of interest" description="Disordered" evidence="1">
    <location>
        <begin position="391"/>
        <end position="412"/>
    </location>
</feature>
<dbReference type="EMBL" id="CADCXV010001472">
    <property type="protein sequence ID" value="CAB0044587.1"/>
    <property type="molecule type" value="Genomic_DNA"/>
</dbReference>
<keyword evidence="3" id="KW-1185">Reference proteome</keyword>
<sequence>MCAYARKSTLLRVFKPHAYIHAHTNTSPAQRLKRRSTCARHYAPLLVNIMPAFLSRCARNDTDPSLSTPLLLPQSNSRYLRDRLYVMISDARSKENSNETFDCFGMPVESTCASYKRSFYKSTKMISSGRCAPVQFVVVGECVNDDDDKKLQSKRRPLWIYSSLLYTTIIYITQKIYRYEVASSPPLISSSSSSSDDAVAAATTAAALAYYIHSTGAHVSSRVQKHLYTSLHMLYSRALEAQGKARQGRRISERCVLAHAVCWQRRLPRAELAAYYREVHTHMHIISDTHERENNIFFRARSAATRRRRRRRRASTRAVHREQPSNGKGFFVTRHIVVCPDHSEVLFPSHVPCDINKGEVLHINRKLMLLHKYLDYLKNGANPVTKENDMEIQTQNEDDRSSVISESNKKRRRELDENECPNCFYYLSEIEHKQTLNEELRLQNKELRDHNIFLRSMANSSGTNSVLSDRSYASVLSNRPAKSTSVKIIVKPNKAKNIYNTVVAPLSQCHIADVKFNDNTIYMYPTTELEVFKNIQQLKNKTGGCDVPPCARAHAPCRLCTRTHGHILSSVLSVLAALRGIRLAPAAEAELISKESRSSLARLLGLLVRPSRLYIYTTTIVVAAVEGLAGNVLPLSMGATREALSSS</sequence>
<accession>A0A6H5J7M5</accession>
<organism evidence="2 3">
    <name type="scientific">Trichogramma brassicae</name>
    <dbReference type="NCBI Taxonomy" id="86971"/>
    <lineage>
        <taxon>Eukaryota</taxon>
        <taxon>Metazoa</taxon>
        <taxon>Ecdysozoa</taxon>
        <taxon>Arthropoda</taxon>
        <taxon>Hexapoda</taxon>
        <taxon>Insecta</taxon>
        <taxon>Pterygota</taxon>
        <taxon>Neoptera</taxon>
        <taxon>Endopterygota</taxon>
        <taxon>Hymenoptera</taxon>
        <taxon>Apocrita</taxon>
        <taxon>Proctotrupomorpha</taxon>
        <taxon>Chalcidoidea</taxon>
        <taxon>Trichogrammatidae</taxon>
        <taxon>Trichogramma</taxon>
    </lineage>
</organism>